<dbReference type="PANTHER" id="PTHR45790:SF3">
    <property type="entry name" value="S-ADENOSYL-L-METHIONINE-DEPENDENT UROPORPHYRINOGEN III METHYLTRANSFERASE, CHLOROPLASTIC"/>
    <property type="match status" value="1"/>
</dbReference>
<keyword evidence="2" id="KW-0808">Transferase</keyword>
<dbReference type="EMBL" id="UINC01183238">
    <property type="protein sequence ID" value="SVD93894.1"/>
    <property type="molecule type" value="Genomic_DNA"/>
</dbReference>
<proteinExistence type="predicted"/>
<dbReference type="SUPFAM" id="SSF53790">
    <property type="entry name" value="Tetrapyrrole methylase"/>
    <property type="match status" value="1"/>
</dbReference>
<dbReference type="Gene3D" id="3.30.950.10">
    <property type="entry name" value="Methyltransferase, Cobalt-precorrin-4 Transmethylase, Domain 2"/>
    <property type="match status" value="1"/>
</dbReference>
<dbReference type="GO" id="GO:0004851">
    <property type="term" value="F:uroporphyrin-III C-methyltransferase activity"/>
    <property type="evidence" value="ECO:0007669"/>
    <property type="project" value="TreeGrafter"/>
</dbReference>
<organism evidence="6">
    <name type="scientific">marine metagenome</name>
    <dbReference type="NCBI Taxonomy" id="408172"/>
    <lineage>
        <taxon>unclassified sequences</taxon>
        <taxon>metagenomes</taxon>
        <taxon>ecological metagenomes</taxon>
    </lineage>
</organism>
<accession>A0A382ZED6</accession>
<gene>
    <name evidence="6" type="ORF">METZ01_LOCUS446748</name>
</gene>
<evidence type="ECO:0000256" key="1">
    <source>
        <dbReference type="ARBA" id="ARBA00022603"/>
    </source>
</evidence>
<dbReference type="PANTHER" id="PTHR45790">
    <property type="entry name" value="SIROHEME SYNTHASE-RELATED"/>
    <property type="match status" value="1"/>
</dbReference>
<dbReference type="Gene3D" id="3.40.1010.10">
    <property type="entry name" value="Cobalt-precorrin-4 Transmethylase, Domain 1"/>
    <property type="match status" value="1"/>
</dbReference>
<dbReference type="InterPro" id="IPR050161">
    <property type="entry name" value="Siro_Cobalamin_biosynth"/>
</dbReference>
<feature type="domain" description="Tetrapyrrole methylase" evidence="5">
    <location>
        <begin position="2"/>
        <end position="96"/>
    </location>
</feature>
<evidence type="ECO:0000256" key="2">
    <source>
        <dbReference type="ARBA" id="ARBA00022679"/>
    </source>
</evidence>
<evidence type="ECO:0000256" key="3">
    <source>
        <dbReference type="ARBA" id="ARBA00022691"/>
    </source>
</evidence>
<dbReference type="Pfam" id="PF00590">
    <property type="entry name" value="TP_methylase"/>
    <property type="match status" value="1"/>
</dbReference>
<keyword evidence="3" id="KW-0949">S-adenosyl-L-methionine</keyword>
<sequence length="96" mass="10208">MVEEAYKGQQIVRLKGGDPFIFGRGGEEIIALAKAGIQFEVIPGVTAGIGAAAGFGIPLTHRDDATSTLFITGHQCNTIKKQDFETLAKLNSTLVF</sequence>
<reference evidence="6" key="1">
    <citation type="submission" date="2018-05" db="EMBL/GenBank/DDBJ databases">
        <authorList>
            <person name="Lanie J.A."/>
            <person name="Ng W.-L."/>
            <person name="Kazmierczak K.M."/>
            <person name="Andrzejewski T.M."/>
            <person name="Davidsen T.M."/>
            <person name="Wayne K.J."/>
            <person name="Tettelin H."/>
            <person name="Glass J.I."/>
            <person name="Rusch D."/>
            <person name="Podicherti R."/>
            <person name="Tsui H.-C.T."/>
            <person name="Winkler M.E."/>
        </authorList>
    </citation>
    <scope>NUCLEOTIDE SEQUENCE</scope>
</reference>
<dbReference type="InterPro" id="IPR014776">
    <property type="entry name" value="4pyrrole_Mease_sub2"/>
</dbReference>
<keyword evidence="4" id="KW-0627">Porphyrin biosynthesis</keyword>
<dbReference type="InterPro" id="IPR014777">
    <property type="entry name" value="4pyrrole_Mease_sub1"/>
</dbReference>
<keyword evidence="1" id="KW-0489">Methyltransferase</keyword>
<name>A0A382ZED6_9ZZZZ</name>
<dbReference type="GO" id="GO:0032259">
    <property type="term" value="P:methylation"/>
    <property type="evidence" value="ECO:0007669"/>
    <property type="project" value="UniProtKB-KW"/>
</dbReference>
<evidence type="ECO:0000259" key="5">
    <source>
        <dbReference type="Pfam" id="PF00590"/>
    </source>
</evidence>
<dbReference type="InterPro" id="IPR035996">
    <property type="entry name" value="4pyrrol_Methylase_sf"/>
</dbReference>
<evidence type="ECO:0000256" key="4">
    <source>
        <dbReference type="ARBA" id="ARBA00023244"/>
    </source>
</evidence>
<dbReference type="AlphaFoldDB" id="A0A382ZED6"/>
<feature type="non-terminal residue" evidence="6">
    <location>
        <position position="96"/>
    </location>
</feature>
<dbReference type="InterPro" id="IPR000878">
    <property type="entry name" value="4pyrrol_Mease"/>
</dbReference>
<protein>
    <recommendedName>
        <fullName evidence="5">Tetrapyrrole methylase domain-containing protein</fullName>
    </recommendedName>
</protein>
<dbReference type="GO" id="GO:0019354">
    <property type="term" value="P:siroheme biosynthetic process"/>
    <property type="evidence" value="ECO:0007669"/>
    <property type="project" value="TreeGrafter"/>
</dbReference>
<evidence type="ECO:0000313" key="6">
    <source>
        <dbReference type="EMBL" id="SVD93894.1"/>
    </source>
</evidence>